<organism evidence="2 3">
    <name type="scientific">Solanum tuberosum</name>
    <name type="common">Potato</name>
    <dbReference type="NCBI Taxonomy" id="4113"/>
    <lineage>
        <taxon>Eukaryota</taxon>
        <taxon>Viridiplantae</taxon>
        <taxon>Streptophyta</taxon>
        <taxon>Embryophyta</taxon>
        <taxon>Tracheophyta</taxon>
        <taxon>Spermatophyta</taxon>
        <taxon>Magnoliopsida</taxon>
        <taxon>eudicotyledons</taxon>
        <taxon>Gunneridae</taxon>
        <taxon>Pentapetalae</taxon>
        <taxon>asterids</taxon>
        <taxon>lamiids</taxon>
        <taxon>Solanales</taxon>
        <taxon>Solanaceae</taxon>
        <taxon>Solanoideae</taxon>
        <taxon>Solaneae</taxon>
        <taxon>Solanum</taxon>
    </lineage>
</organism>
<dbReference type="Proteomes" id="UP000011115">
    <property type="component" value="Unassembled WGS sequence"/>
</dbReference>
<dbReference type="InParanoid" id="M1E113"/>
<reference evidence="3" key="1">
    <citation type="journal article" date="2011" name="Nature">
        <title>Genome sequence and analysis of the tuber crop potato.</title>
        <authorList>
            <consortium name="The Potato Genome Sequencing Consortium"/>
        </authorList>
    </citation>
    <scope>NUCLEOTIDE SEQUENCE [LARGE SCALE GENOMIC DNA]</scope>
    <source>
        <strain evidence="3">cv. DM1-3 516 R44</strain>
    </source>
</reference>
<accession>M1E113</accession>
<evidence type="ECO:0008006" key="4">
    <source>
        <dbReference type="Google" id="ProtNLM"/>
    </source>
</evidence>
<feature type="region of interest" description="Disordered" evidence="1">
    <location>
        <begin position="197"/>
        <end position="239"/>
    </location>
</feature>
<reference evidence="2" key="2">
    <citation type="submission" date="2015-06" db="UniProtKB">
        <authorList>
            <consortium name="EnsemblPlants"/>
        </authorList>
    </citation>
    <scope>IDENTIFICATION</scope>
    <source>
        <strain evidence="2">DM1-3 516 R44</strain>
    </source>
</reference>
<name>M1E113_SOLTU</name>
<feature type="compositionally biased region" description="Polar residues" evidence="1">
    <location>
        <begin position="197"/>
        <end position="213"/>
    </location>
</feature>
<dbReference type="PaxDb" id="4113-PGSC0003DMT400097618"/>
<dbReference type="Gramene" id="PGSC0003DMT400097618">
    <property type="protein sequence ID" value="PGSC0003DMT400097618"/>
    <property type="gene ID" value="PGSC0003DMG400047189"/>
</dbReference>
<dbReference type="AlphaFoldDB" id="M1E113"/>
<proteinExistence type="predicted"/>
<protein>
    <recommendedName>
        <fullName evidence="4">Polyprotein protein</fullName>
    </recommendedName>
</protein>
<dbReference type="HOGENOM" id="CLU_029307_2_3_1"/>
<dbReference type="EnsemblPlants" id="PGSC0003DMT400097618">
    <property type="protein sequence ID" value="PGSC0003DMT400097618"/>
    <property type="gene ID" value="PGSC0003DMG400047189"/>
</dbReference>
<sequence>MPKTKARKRGTVVSELCQCGRVPRDTSRDIEVTSSSSTDIRFIEAEYKREEVDRRRVTPVDILPEIDVDSLPAEASFPTPTSRDLEQTGESIRSNSFESRSSRSEEGRRLSKVYRLQFIIGVADDEHTPETLVIPPATTGEVQRDGTTYEKSDVETEEEKIVVHDDEMKKSQEESILKNLPYLVEMIVQPVIQISPTETPTAAPSGSDTTIPSEVTPDTKAQVQIDTPGTEALTDGVTA</sequence>
<feature type="compositionally biased region" description="Low complexity" evidence="1">
    <location>
        <begin position="90"/>
        <end position="99"/>
    </location>
</feature>
<feature type="region of interest" description="Disordered" evidence="1">
    <location>
        <begin position="67"/>
        <end position="104"/>
    </location>
</feature>
<evidence type="ECO:0000313" key="2">
    <source>
        <dbReference type="EnsemblPlants" id="PGSC0003DMT400097618"/>
    </source>
</evidence>
<evidence type="ECO:0000256" key="1">
    <source>
        <dbReference type="SAM" id="MobiDB-lite"/>
    </source>
</evidence>
<keyword evidence="3" id="KW-1185">Reference proteome</keyword>
<evidence type="ECO:0000313" key="3">
    <source>
        <dbReference type="Proteomes" id="UP000011115"/>
    </source>
</evidence>